<accession>A0A9P0BB65</accession>
<reference evidence="2" key="1">
    <citation type="submission" date="2021-12" db="EMBL/GenBank/DDBJ databases">
        <authorList>
            <person name="King R."/>
        </authorList>
    </citation>
    <scope>NUCLEOTIDE SEQUENCE</scope>
</reference>
<gene>
    <name evidence="2" type="ORF">MELIAE_LOCUS9323</name>
</gene>
<evidence type="ECO:0000313" key="3">
    <source>
        <dbReference type="Proteomes" id="UP001154078"/>
    </source>
</evidence>
<keyword evidence="3" id="KW-1185">Reference proteome</keyword>
<evidence type="ECO:0000313" key="2">
    <source>
        <dbReference type="EMBL" id="CAH0559183.1"/>
    </source>
</evidence>
<keyword evidence="1" id="KW-0732">Signal</keyword>
<feature type="chain" id="PRO_5040514588" evidence="1">
    <location>
        <begin position="20"/>
        <end position="266"/>
    </location>
</feature>
<protein>
    <submittedName>
        <fullName evidence="2">Uncharacterized protein</fullName>
    </submittedName>
</protein>
<dbReference type="OrthoDB" id="6778388at2759"/>
<feature type="signal peptide" evidence="1">
    <location>
        <begin position="1"/>
        <end position="19"/>
    </location>
</feature>
<dbReference type="AlphaFoldDB" id="A0A9P0BB65"/>
<dbReference type="Proteomes" id="UP001154078">
    <property type="component" value="Chromosome 6"/>
</dbReference>
<proteinExistence type="predicted"/>
<name>A0A9P0BB65_BRAAE</name>
<organism evidence="2 3">
    <name type="scientific">Brassicogethes aeneus</name>
    <name type="common">Rape pollen beetle</name>
    <name type="synonym">Meligethes aeneus</name>
    <dbReference type="NCBI Taxonomy" id="1431903"/>
    <lineage>
        <taxon>Eukaryota</taxon>
        <taxon>Metazoa</taxon>
        <taxon>Ecdysozoa</taxon>
        <taxon>Arthropoda</taxon>
        <taxon>Hexapoda</taxon>
        <taxon>Insecta</taxon>
        <taxon>Pterygota</taxon>
        <taxon>Neoptera</taxon>
        <taxon>Endopterygota</taxon>
        <taxon>Coleoptera</taxon>
        <taxon>Polyphaga</taxon>
        <taxon>Cucujiformia</taxon>
        <taxon>Nitidulidae</taxon>
        <taxon>Meligethinae</taxon>
        <taxon>Brassicogethes</taxon>
    </lineage>
</organism>
<sequence length="266" mass="30000">MKIKLCLIFLSQIISLIFCNELSNETLNELHNLKNTIKANVHSKINQLANDGIDSEPIISKNGVNIVTNEPIDIDKNDIHNLANVIKQRLQKELKPVYGLRLIFRMKNGVGGTTIVTFFNDMKLVIKNNQMYQCSGKISDDGACSEPLQKFAPNENQDFCYLRSFAEIEGVVCLSDSPLKGQKCVLNKEEVLSINKEEYKALCGNIVNIIKYKYISDRNNRKHVEIPNENDFVKCDNEEPGICEFSSKNVIGNESKSEALLNTVNV</sequence>
<dbReference type="EMBL" id="OV121137">
    <property type="protein sequence ID" value="CAH0559183.1"/>
    <property type="molecule type" value="Genomic_DNA"/>
</dbReference>
<evidence type="ECO:0000256" key="1">
    <source>
        <dbReference type="SAM" id="SignalP"/>
    </source>
</evidence>